<feature type="compositionally biased region" description="Basic and acidic residues" evidence="1">
    <location>
        <begin position="36"/>
        <end position="47"/>
    </location>
</feature>
<accession>A0ABR0DYY5</accession>
<proteinExistence type="predicted"/>
<sequence>MISSISRVAIKSSNRVTPSIHRKLASSKSTASSEQPSKDDKSLEDNGKQAQASGPSTKTVAQRDAEMMRKMAGLSGEGGEAGVEYEDGKAVAMKRSVKNNMFRLI</sequence>
<evidence type="ECO:0000313" key="2">
    <source>
        <dbReference type="EMBL" id="KAK4494385.1"/>
    </source>
</evidence>
<name>A0ABR0DYY5_ZASCE</name>
<evidence type="ECO:0000256" key="1">
    <source>
        <dbReference type="SAM" id="MobiDB-lite"/>
    </source>
</evidence>
<gene>
    <name evidence="2" type="ORF">PRZ48_014683</name>
</gene>
<dbReference type="Proteomes" id="UP001305779">
    <property type="component" value="Unassembled WGS sequence"/>
</dbReference>
<evidence type="ECO:0000313" key="3">
    <source>
        <dbReference type="Proteomes" id="UP001305779"/>
    </source>
</evidence>
<comment type="caution">
    <text evidence="2">The sequence shown here is derived from an EMBL/GenBank/DDBJ whole genome shotgun (WGS) entry which is preliminary data.</text>
</comment>
<organism evidence="2 3">
    <name type="scientific">Zasmidium cellare</name>
    <name type="common">Wine cellar mold</name>
    <name type="synonym">Racodium cellare</name>
    <dbReference type="NCBI Taxonomy" id="395010"/>
    <lineage>
        <taxon>Eukaryota</taxon>
        <taxon>Fungi</taxon>
        <taxon>Dikarya</taxon>
        <taxon>Ascomycota</taxon>
        <taxon>Pezizomycotina</taxon>
        <taxon>Dothideomycetes</taxon>
        <taxon>Dothideomycetidae</taxon>
        <taxon>Mycosphaerellales</taxon>
        <taxon>Mycosphaerellaceae</taxon>
        <taxon>Zasmidium</taxon>
    </lineage>
</organism>
<feature type="compositionally biased region" description="Polar residues" evidence="1">
    <location>
        <begin position="1"/>
        <end position="17"/>
    </location>
</feature>
<keyword evidence="3" id="KW-1185">Reference proteome</keyword>
<feature type="compositionally biased region" description="Polar residues" evidence="1">
    <location>
        <begin position="48"/>
        <end position="60"/>
    </location>
</feature>
<feature type="compositionally biased region" description="Polar residues" evidence="1">
    <location>
        <begin position="26"/>
        <end position="35"/>
    </location>
</feature>
<dbReference type="EMBL" id="JAXOVC010000014">
    <property type="protein sequence ID" value="KAK4494385.1"/>
    <property type="molecule type" value="Genomic_DNA"/>
</dbReference>
<protein>
    <submittedName>
        <fullName evidence="2">Uncharacterized protein</fullName>
    </submittedName>
</protein>
<feature type="region of interest" description="Disordered" evidence="1">
    <location>
        <begin position="1"/>
        <end position="68"/>
    </location>
</feature>
<reference evidence="2 3" key="1">
    <citation type="journal article" date="2023" name="G3 (Bethesda)">
        <title>A chromosome-level genome assembly of Zasmidium syzygii isolated from banana leaves.</title>
        <authorList>
            <person name="van Westerhoven A.C."/>
            <person name="Mehrabi R."/>
            <person name="Talebi R."/>
            <person name="Steentjes M.B.F."/>
            <person name="Corcolon B."/>
            <person name="Chong P.A."/>
            <person name="Kema G.H.J."/>
            <person name="Seidl M.F."/>
        </authorList>
    </citation>
    <scope>NUCLEOTIDE SEQUENCE [LARGE SCALE GENOMIC DNA]</scope>
    <source>
        <strain evidence="2 3">P124</strain>
    </source>
</reference>